<evidence type="ECO:0000313" key="3">
    <source>
        <dbReference type="Proteomes" id="UP000701341"/>
    </source>
</evidence>
<name>A0A9P5GPB4_PENCR</name>
<comment type="caution">
    <text evidence="2">The sequence shown here is derived from an EMBL/GenBank/DDBJ whole genome shotgun (WGS) entry which is preliminary data.</text>
</comment>
<dbReference type="EMBL" id="JAAOZQ010000011">
    <property type="protein sequence ID" value="KAF7528277.1"/>
    <property type="molecule type" value="Genomic_DNA"/>
</dbReference>
<evidence type="ECO:0000313" key="2">
    <source>
        <dbReference type="EMBL" id="KAF7528277.1"/>
    </source>
</evidence>
<feature type="compositionally biased region" description="Basic residues" evidence="1">
    <location>
        <begin position="29"/>
        <end position="42"/>
    </location>
</feature>
<dbReference type="OrthoDB" id="4167490at2759"/>
<dbReference type="AlphaFoldDB" id="A0A9P5GPB4"/>
<gene>
    <name evidence="2" type="ORF">PCG10_000883</name>
</gene>
<evidence type="ECO:0000256" key="1">
    <source>
        <dbReference type="SAM" id="MobiDB-lite"/>
    </source>
</evidence>
<dbReference type="Proteomes" id="UP000701341">
    <property type="component" value="Unassembled WGS sequence"/>
</dbReference>
<keyword evidence="3" id="KW-1185">Reference proteome</keyword>
<accession>A0A9P5GPB4</accession>
<proteinExistence type="predicted"/>
<reference evidence="2" key="1">
    <citation type="submission" date="2020-02" db="EMBL/GenBank/DDBJ databases">
        <authorList>
            <person name="Lichtner F.J."/>
        </authorList>
    </citation>
    <scope>NUCLEOTIDE SEQUENCE</scope>
    <source>
        <strain evidence="2">G10</strain>
    </source>
</reference>
<feature type="region of interest" description="Disordered" evidence="1">
    <location>
        <begin position="1"/>
        <end position="76"/>
    </location>
</feature>
<protein>
    <submittedName>
        <fullName evidence="2">Uncharacterized protein</fullName>
    </submittedName>
</protein>
<organism evidence="2 3">
    <name type="scientific">Penicillium crustosum</name>
    <name type="common">Blue mold fungus</name>
    <dbReference type="NCBI Taxonomy" id="36656"/>
    <lineage>
        <taxon>Eukaryota</taxon>
        <taxon>Fungi</taxon>
        <taxon>Dikarya</taxon>
        <taxon>Ascomycota</taxon>
        <taxon>Pezizomycotina</taxon>
        <taxon>Eurotiomycetes</taxon>
        <taxon>Eurotiomycetidae</taxon>
        <taxon>Eurotiales</taxon>
        <taxon>Aspergillaceae</taxon>
        <taxon>Penicillium</taxon>
    </lineage>
</organism>
<feature type="compositionally biased region" description="Basic and acidic residues" evidence="1">
    <location>
        <begin position="1"/>
        <end position="12"/>
    </location>
</feature>
<sequence length="521" mass="60088">MGPSKGEDEIMTRTRLAPPEPASSSLIPKSKRRPGRTFKKPIRSSSSRSSRSSRSRSSPYDRPSNSPRPRISRPDTPRRMSILEALPVEIIEQIFLYSLNLNFPRASPFLSRALSREHIYRALILLAFWNDAPDNPRSKAIDRMMVPLDYVPLKLEERARLQEAVFKCRWCTVDRVREQVPTMQILSIYRRWINTGILTEEEEQDAFEKLIARKDDSVRIFHGEGPPMKELASLPPEPFRMTLNAMNGIQKYKLHVMPMVATELQCAETGFIVNIPALDLCKFPSHLLRGRSDGFLPEDVDFLEMLRITSCNWTPPKSSLLPSTLTKVDRKALNEGVQNAIRHQNFDAMLSLLKIDEFLFRYKVENQRRRVYYTIPSEHFLVVTRTGRDKPHLNLDFFEALLRASAESLPSWSSEITKWTVDNMELAKKDPDTYNQTNGKFARWLSNFLLRLPAKVEYAHEFPTGQQLFCNGQLDVTDFEGGRFVDEVLDAFPKPLGNWMMESSFRTEDHWLKKSGPSLPP</sequence>
<feature type="compositionally biased region" description="Low complexity" evidence="1">
    <location>
        <begin position="43"/>
        <end position="69"/>
    </location>
</feature>